<sequence length="280" mass="31593">MSFSSKIEKPPQSFSVISPSLMIQRKSVAIKHHQQQNSQKSSSQLQAQMEQAARIGHHLSQIQISSVGATVQPKLTIGQPGDRYEQEADQVAQQVMTMPQKTTLQRESMPQEEEQLQTKPQIQRMEAPKDEEEELKMKPQIQRMEAPKDEEEELKMKPELQRQMQPEEEEEIQTKSTGHPSEVMATDTLEQQLSTSKGGGSPLGNEVRAFMEPRFGADFSQVRIHDNSSANQMNQSIQAQAFTHGKDIYFNAGKYNPSSNEGKTLLAHELTHVVQQTGEK</sequence>
<dbReference type="HOGENOM" id="CLU_992958_0_0_3"/>
<reference evidence="4" key="1">
    <citation type="journal article" date="2011" name="MBio">
        <title>Novel metabolic attributes of the genus Cyanothece, comprising a group of unicellular nitrogen-fixing Cyanobacteria.</title>
        <authorList>
            <person name="Bandyopadhyay A."/>
            <person name="Elvitigala T."/>
            <person name="Welsh E."/>
            <person name="Stockel J."/>
            <person name="Liberton M."/>
            <person name="Min H."/>
            <person name="Sherman L.A."/>
            <person name="Pakrasi H.B."/>
        </authorList>
    </citation>
    <scope>NUCLEOTIDE SEQUENCE [LARGE SCALE GENOMIC DNA]</scope>
    <source>
        <strain evidence="4">PCC 7424</strain>
    </source>
</reference>
<name>B7K8M8_GLOC7</name>
<keyword evidence="4" id="KW-1185">Reference proteome</keyword>
<evidence type="ECO:0000313" key="4">
    <source>
        <dbReference type="Proteomes" id="UP000002384"/>
    </source>
</evidence>
<dbReference type="AlphaFoldDB" id="B7K8M8"/>
<organism evidence="3 4">
    <name type="scientific">Gloeothece citriformis (strain PCC 7424)</name>
    <name type="common">Cyanothece sp. (strain PCC 7424)</name>
    <dbReference type="NCBI Taxonomy" id="65393"/>
    <lineage>
        <taxon>Bacteria</taxon>
        <taxon>Bacillati</taxon>
        <taxon>Cyanobacteriota</taxon>
        <taxon>Cyanophyceae</taxon>
        <taxon>Oscillatoriophycideae</taxon>
        <taxon>Chroococcales</taxon>
        <taxon>Aphanothecaceae</taxon>
        <taxon>Gloeothece</taxon>
        <taxon>Gloeothece citriformis</taxon>
    </lineage>
</organism>
<feature type="region of interest" description="Disordered" evidence="1">
    <location>
        <begin position="103"/>
        <end position="135"/>
    </location>
</feature>
<dbReference type="Pfam" id="PF13699">
    <property type="entry name" value="eCIS_core"/>
    <property type="match status" value="1"/>
</dbReference>
<dbReference type="Proteomes" id="UP000002384">
    <property type="component" value="Chromosome"/>
</dbReference>
<protein>
    <recommendedName>
        <fullName evidence="2">eCIS core domain-containing protein</fullName>
    </recommendedName>
</protein>
<dbReference type="STRING" id="65393.PCC7424_2819"/>
<feature type="region of interest" description="Disordered" evidence="1">
    <location>
        <begin position="160"/>
        <end position="206"/>
    </location>
</feature>
<dbReference type="eggNOG" id="COG3266">
    <property type="taxonomic scope" value="Bacteria"/>
</dbReference>
<dbReference type="RefSeq" id="WP_015954826.1">
    <property type="nucleotide sequence ID" value="NC_011729.1"/>
</dbReference>
<evidence type="ECO:0000313" key="3">
    <source>
        <dbReference type="EMBL" id="ACK71226.1"/>
    </source>
</evidence>
<evidence type="ECO:0000256" key="1">
    <source>
        <dbReference type="SAM" id="MobiDB-lite"/>
    </source>
</evidence>
<dbReference type="EMBL" id="CP001291">
    <property type="protein sequence ID" value="ACK71226.1"/>
    <property type="molecule type" value="Genomic_DNA"/>
</dbReference>
<dbReference type="KEGG" id="cyc:PCC7424_2819"/>
<feature type="domain" description="eCIS core" evidence="2">
    <location>
        <begin position="202"/>
        <end position="279"/>
    </location>
</feature>
<gene>
    <name evidence="3" type="ordered locus">PCC7424_2819</name>
</gene>
<evidence type="ECO:0000259" key="2">
    <source>
        <dbReference type="Pfam" id="PF13699"/>
    </source>
</evidence>
<proteinExistence type="predicted"/>
<feature type="region of interest" description="Disordered" evidence="1">
    <location>
        <begin position="27"/>
        <end position="54"/>
    </location>
</feature>
<feature type="compositionally biased region" description="Low complexity" evidence="1">
    <location>
        <begin position="35"/>
        <end position="48"/>
    </location>
</feature>
<dbReference type="OrthoDB" id="292792at2"/>
<accession>B7K8M8</accession>
<dbReference type="InterPro" id="IPR025295">
    <property type="entry name" value="eCIS_core_dom"/>
</dbReference>